<evidence type="ECO:0000313" key="2">
    <source>
        <dbReference type="EMBL" id="KAL0163270.1"/>
    </source>
</evidence>
<proteinExistence type="predicted"/>
<feature type="compositionally biased region" description="Basic and acidic residues" evidence="1">
    <location>
        <begin position="1"/>
        <end position="10"/>
    </location>
</feature>
<feature type="non-terminal residue" evidence="2">
    <location>
        <position position="80"/>
    </location>
</feature>
<feature type="compositionally biased region" description="Basic and acidic residues" evidence="1">
    <location>
        <begin position="60"/>
        <end position="80"/>
    </location>
</feature>
<evidence type="ECO:0000256" key="1">
    <source>
        <dbReference type="SAM" id="MobiDB-lite"/>
    </source>
</evidence>
<feature type="compositionally biased region" description="Basic and acidic residues" evidence="1">
    <location>
        <begin position="29"/>
        <end position="38"/>
    </location>
</feature>
<reference evidence="2 3" key="1">
    <citation type="submission" date="2024-05" db="EMBL/GenBank/DDBJ databases">
        <title>Genome sequencing and assembly of Indian major carp, Cirrhinus mrigala (Hamilton, 1822).</title>
        <authorList>
            <person name="Mohindra V."/>
            <person name="Chowdhury L.M."/>
            <person name="Lal K."/>
            <person name="Jena J.K."/>
        </authorList>
    </citation>
    <scope>NUCLEOTIDE SEQUENCE [LARGE SCALE GENOMIC DNA]</scope>
    <source>
        <strain evidence="2">CM1030</strain>
        <tissue evidence="2">Blood</tissue>
    </source>
</reference>
<keyword evidence="3" id="KW-1185">Reference proteome</keyword>
<feature type="compositionally biased region" description="Polar residues" evidence="1">
    <location>
        <begin position="18"/>
        <end position="28"/>
    </location>
</feature>
<dbReference type="EMBL" id="JAMKFB020000021">
    <property type="protein sequence ID" value="KAL0163270.1"/>
    <property type="molecule type" value="Genomic_DNA"/>
</dbReference>
<organism evidence="2 3">
    <name type="scientific">Cirrhinus mrigala</name>
    <name type="common">Mrigala</name>
    <dbReference type="NCBI Taxonomy" id="683832"/>
    <lineage>
        <taxon>Eukaryota</taxon>
        <taxon>Metazoa</taxon>
        <taxon>Chordata</taxon>
        <taxon>Craniata</taxon>
        <taxon>Vertebrata</taxon>
        <taxon>Euteleostomi</taxon>
        <taxon>Actinopterygii</taxon>
        <taxon>Neopterygii</taxon>
        <taxon>Teleostei</taxon>
        <taxon>Ostariophysi</taxon>
        <taxon>Cypriniformes</taxon>
        <taxon>Cyprinidae</taxon>
        <taxon>Labeoninae</taxon>
        <taxon>Labeonini</taxon>
        <taxon>Cirrhinus</taxon>
    </lineage>
</organism>
<feature type="region of interest" description="Disordered" evidence="1">
    <location>
        <begin position="1"/>
        <end position="80"/>
    </location>
</feature>
<dbReference type="Proteomes" id="UP001529510">
    <property type="component" value="Unassembled WGS sequence"/>
</dbReference>
<dbReference type="AlphaFoldDB" id="A0ABD0NPZ1"/>
<gene>
    <name evidence="2" type="ORF">M9458_042666</name>
</gene>
<comment type="caution">
    <text evidence="2">The sequence shown here is derived from an EMBL/GenBank/DDBJ whole genome shotgun (WGS) entry which is preliminary data.</text>
</comment>
<evidence type="ECO:0000313" key="3">
    <source>
        <dbReference type="Proteomes" id="UP001529510"/>
    </source>
</evidence>
<accession>A0ABD0NPZ1</accession>
<sequence>MPTASKDSHKPDKHFKKPTQTVKPASETSGKKVVKDADQQNGKDSTGHKQFKAEKRKRKDDKEKAMNKKKKVEEVEQKTA</sequence>
<protein>
    <submittedName>
        <fullName evidence="2">Uncharacterized protein</fullName>
    </submittedName>
</protein>
<name>A0ABD0NPZ1_CIRMR</name>